<dbReference type="InterPro" id="IPR050486">
    <property type="entry name" value="Mannose-1P_guanyltransferase"/>
</dbReference>
<gene>
    <name evidence="2" type="ORF">LCGC14_1708620</name>
</gene>
<sequence length="224" mass="25438">MDAIILAGGKGTRLREFIGEDTPKPLAKINGTPFLDLLINRLEKFENVKNIILAVGYKKEKIIDSYKDKNNILFSEEKKSLGTGGAIKKALSLAKSNEVLVLNGDSYSEFNPIELLKTHIEKKAEISIGYRFEKDTSRYGSLTIDKKTKKILKFNEKQAIQNLKKTSGFINSGVYVINKNVFDDFENLAGLDGLEKFSIELIFFQKLFLLKKYLVLRFYPLLLT</sequence>
<dbReference type="InterPro" id="IPR005835">
    <property type="entry name" value="NTP_transferase_dom"/>
</dbReference>
<name>A0A0F9KFY6_9ZZZZ</name>
<reference evidence="2" key="1">
    <citation type="journal article" date="2015" name="Nature">
        <title>Complex archaea that bridge the gap between prokaryotes and eukaryotes.</title>
        <authorList>
            <person name="Spang A."/>
            <person name="Saw J.H."/>
            <person name="Jorgensen S.L."/>
            <person name="Zaremba-Niedzwiedzka K."/>
            <person name="Martijn J."/>
            <person name="Lind A.E."/>
            <person name="van Eijk R."/>
            <person name="Schleper C."/>
            <person name="Guy L."/>
            <person name="Ettema T.J."/>
        </authorList>
    </citation>
    <scope>NUCLEOTIDE SEQUENCE</scope>
</reference>
<dbReference type="Pfam" id="PF00483">
    <property type="entry name" value="NTP_transferase"/>
    <property type="match status" value="1"/>
</dbReference>
<dbReference type="Gene3D" id="3.90.550.10">
    <property type="entry name" value="Spore Coat Polysaccharide Biosynthesis Protein SpsA, Chain A"/>
    <property type="match status" value="1"/>
</dbReference>
<accession>A0A0F9KFY6</accession>
<protein>
    <recommendedName>
        <fullName evidence="1">Nucleotidyl transferase domain-containing protein</fullName>
    </recommendedName>
</protein>
<feature type="domain" description="Nucleotidyl transferase" evidence="1">
    <location>
        <begin position="3"/>
        <end position="199"/>
    </location>
</feature>
<dbReference type="PANTHER" id="PTHR22572">
    <property type="entry name" value="SUGAR-1-PHOSPHATE GUANYL TRANSFERASE"/>
    <property type="match status" value="1"/>
</dbReference>
<dbReference type="InterPro" id="IPR029044">
    <property type="entry name" value="Nucleotide-diphossugar_trans"/>
</dbReference>
<evidence type="ECO:0000313" key="2">
    <source>
        <dbReference type="EMBL" id="KKM14190.1"/>
    </source>
</evidence>
<comment type="caution">
    <text evidence="2">The sequence shown here is derived from an EMBL/GenBank/DDBJ whole genome shotgun (WGS) entry which is preliminary data.</text>
</comment>
<evidence type="ECO:0000259" key="1">
    <source>
        <dbReference type="Pfam" id="PF00483"/>
    </source>
</evidence>
<dbReference type="AlphaFoldDB" id="A0A0F9KFY6"/>
<dbReference type="EMBL" id="LAZR01015207">
    <property type="protein sequence ID" value="KKM14190.1"/>
    <property type="molecule type" value="Genomic_DNA"/>
</dbReference>
<dbReference type="SUPFAM" id="SSF53448">
    <property type="entry name" value="Nucleotide-diphospho-sugar transferases"/>
    <property type="match status" value="1"/>
</dbReference>
<proteinExistence type="predicted"/>
<organism evidence="2">
    <name type="scientific">marine sediment metagenome</name>
    <dbReference type="NCBI Taxonomy" id="412755"/>
    <lineage>
        <taxon>unclassified sequences</taxon>
        <taxon>metagenomes</taxon>
        <taxon>ecological metagenomes</taxon>
    </lineage>
</organism>